<dbReference type="PROSITE" id="PS50172">
    <property type="entry name" value="BRCT"/>
    <property type="match status" value="1"/>
</dbReference>
<evidence type="ECO:0000256" key="1">
    <source>
        <dbReference type="SAM" id="MobiDB-lite"/>
    </source>
</evidence>
<feature type="region of interest" description="Disordered" evidence="1">
    <location>
        <begin position="84"/>
        <end position="110"/>
    </location>
</feature>
<dbReference type="Gene3D" id="3.40.50.10190">
    <property type="entry name" value="BRCT domain"/>
    <property type="match status" value="1"/>
</dbReference>
<reference evidence="3 4" key="1">
    <citation type="submission" date="2024-01" db="EMBL/GenBank/DDBJ databases">
        <title>A draft genome for the cacao thread blight pathogen Marasmiellus scandens.</title>
        <authorList>
            <person name="Baruah I.K."/>
            <person name="Leung J."/>
            <person name="Bukari Y."/>
            <person name="Amoako-Attah I."/>
            <person name="Meinhardt L.W."/>
            <person name="Bailey B.A."/>
            <person name="Cohen S.P."/>
        </authorList>
    </citation>
    <scope>NUCLEOTIDE SEQUENCE [LARGE SCALE GENOMIC DNA]</scope>
    <source>
        <strain evidence="3 4">GH-19</strain>
    </source>
</reference>
<evidence type="ECO:0000259" key="2">
    <source>
        <dbReference type="PROSITE" id="PS50172"/>
    </source>
</evidence>
<proteinExistence type="predicted"/>
<protein>
    <recommendedName>
        <fullName evidence="2">BRCT domain-containing protein</fullName>
    </recommendedName>
</protein>
<dbReference type="PANTHER" id="PTHR45990:SF1">
    <property type="entry name" value="DNA REPAIR PROTEIN REV1"/>
    <property type="match status" value="1"/>
</dbReference>
<dbReference type="SMART" id="SM00292">
    <property type="entry name" value="BRCT"/>
    <property type="match status" value="1"/>
</dbReference>
<evidence type="ECO:0000313" key="3">
    <source>
        <dbReference type="EMBL" id="KAK7470480.1"/>
    </source>
</evidence>
<dbReference type="InterPro" id="IPR036420">
    <property type="entry name" value="BRCT_dom_sf"/>
</dbReference>
<evidence type="ECO:0000313" key="4">
    <source>
        <dbReference type="Proteomes" id="UP001498398"/>
    </source>
</evidence>
<feature type="compositionally biased region" description="Polar residues" evidence="1">
    <location>
        <begin position="93"/>
        <end position="105"/>
    </location>
</feature>
<comment type="caution">
    <text evidence="3">The sequence shown here is derived from an EMBL/GenBank/DDBJ whole genome shotgun (WGS) entry which is preliminary data.</text>
</comment>
<sequence>MERYFAATKSRTNGDASKQSRSETKASSSSRYQPYKKGRSESEKKSRKSLLELLPDSETTPSRSTLNKLLLSTLDHEANPITHSDIAERSDHVVSTASGHQVSESGNRHQRLYFEHRREKLARQQERPSEEVPQVMHNVRVYIDGFLSNTTDLEMKRIVSQAGGQVLLSASGATHILTSQPLNGSKTHKLLTKKSRSPIHVVKPEWVFDSIEAGKRRPEREYTILKDGTSKNLHDMWQK</sequence>
<dbReference type="InterPro" id="IPR001357">
    <property type="entry name" value="BRCT_dom"/>
</dbReference>
<keyword evidence="4" id="KW-1185">Reference proteome</keyword>
<dbReference type="SUPFAM" id="SSF52113">
    <property type="entry name" value="BRCT domain"/>
    <property type="match status" value="1"/>
</dbReference>
<feature type="domain" description="BRCT" evidence="2">
    <location>
        <begin position="131"/>
        <end position="224"/>
    </location>
</feature>
<dbReference type="PANTHER" id="PTHR45990">
    <property type="entry name" value="DNA REPAIR PROTEIN REV1"/>
    <property type="match status" value="1"/>
</dbReference>
<dbReference type="EMBL" id="JBANRG010000002">
    <property type="protein sequence ID" value="KAK7470480.1"/>
    <property type="molecule type" value="Genomic_DNA"/>
</dbReference>
<feature type="region of interest" description="Disordered" evidence="1">
    <location>
        <begin position="1"/>
        <end position="63"/>
    </location>
</feature>
<dbReference type="Proteomes" id="UP001498398">
    <property type="component" value="Unassembled WGS sequence"/>
</dbReference>
<gene>
    <name evidence="3" type="ORF">VKT23_001906</name>
</gene>
<dbReference type="Pfam" id="PF00533">
    <property type="entry name" value="BRCT"/>
    <property type="match status" value="1"/>
</dbReference>
<organism evidence="3 4">
    <name type="scientific">Marasmiellus scandens</name>
    <dbReference type="NCBI Taxonomy" id="2682957"/>
    <lineage>
        <taxon>Eukaryota</taxon>
        <taxon>Fungi</taxon>
        <taxon>Dikarya</taxon>
        <taxon>Basidiomycota</taxon>
        <taxon>Agaricomycotina</taxon>
        <taxon>Agaricomycetes</taxon>
        <taxon>Agaricomycetidae</taxon>
        <taxon>Agaricales</taxon>
        <taxon>Marasmiineae</taxon>
        <taxon>Omphalotaceae</taxon>
        <taxon>Marasmiellus</taxon>
    </lineage>
</organism>
<name>A0ABR1K406_9AGAR</name>
<accession>A0ABR1K406</accession>